<dbReference type="SUPFAM" id="SSF53955">
    <property type="entry name" value="Lysozyme-like"/>
    <property type="match status" value="1"/>
</dbReference>
<dbReference type="GO" id="GO:0008933">
    <property type="term" value="F:peptidoglycan lytic transglycosylase activity"/>
    <property type="evidence" value="ECO:0007669"/>
    <property type="project" value="InterPro"/>
</dbReference>
<comment type="similarity">
    <text evidence="1">Belongs to the transglycosylase Slt family.</text>
</comment>
<dbReference type="RefSeq" id="WP_194452078.1">
    <property type="nucleotide sequence ID" value="NZ_CP063849.1"/>
</dbReference>
<dbReference type="PANTHER" id="PTHR37423:SF2">
    <property type="entry name" value="MEMBRANE-BOUND LYTIC MUREIN TRANSGLYCOSYLASE C"/>
    <property type="match status" value="1"/>
</dbReference>
<organism evidence="3 4">
    <name type="scientific">Paludibaculum fermentans</name>
    <dbReference type="NCBI Taxonomy" id="1473598"/>
    <lineage>
        <taxon>Bacteria</taxon>
        <taxon>Pseudomonadati</taxon>
        <taxon>Acidobacteriota</taxon>
        <taxon>Terriglobia</taxon>
        <taxon>Bryobacterales</taxon>
        <taxon>Bryobacteraceae</taxon>
        <taxon>Paludibaculum</taxon>
    </lineage>
</organism>
<evidence type="ECO:0000256" key="1">
    <source>
        <dbReference type="ARBA" id="ARBA00007734"/>
    </source>
</evidence>
<accession>A0A7S7SMG2</accession>
<keyword evidence="4" id="KW-1185">Reference proteome</keyword>
<dbReference type="PROSITE" id="PS00922">
    <property type="entry name" value="TRANSGLYCOSYLASE"/>
    <property type="match status" value="1"/>
</dbReference>
<evidence type="ECO:0000259" key="2">
    <source>
        <dbReference type="PROSITE" id="PS51782"/>
    </source>
</evidence>
<dbReference type="InterPro" id="IPR008258">
    <property type="entry name" value="Transglycosylase_SLT_dom_1"/>
</dbReference>
<dbReference type="Gene3D" id="1.10.530.10">
    <property type="match status" value="1"/>
</dbReference>
<reference evidence="3 4" key="1">
    <citation type="submission" date="2020-10" db="EMBL/GenBank/DDBJ databases">
        <title>Complete genome sequence of Paludibaculum fermentans P105T, a facultatively anaerobic acidobacterium capable of dissimilatory Fe(III) reduction.</title>
        <authorList>
            <person name="Dedysh S.N."/>
            <person name="Beletsky A.V."/>
            <person name="Kulichevskaya I.S."/>
            <person name="Mardanov A.V."/>
            <person name="Ravin N.V."/>
        </authorList>
    </citation>
    <scope>NUCLEOTIDE SEQUENCE [LARGE SCALE GENOMIC DNA]</scope>
    <source>
        <strain evidence="3 4">P105</strain>
    </source>
</reference>
<dbReference type="GO" id="GO:0000270">
    <property type="term" value="P:peptidoglycan metabolic process"/>
    <property type="evidence" value="ECO:0007669"/>
    <property type="project" value="InterPro"/>
</dbReference>
<dbReference type="Pfam" id="PF01464">
    <property type="entry name" value="SLT"/>
    <property type="match status" value="1"/>
</dbReference>
<dbReference type="InterPro" id="IPR023346">
    <property type="entry name" value="Lysozyme-like_dom_sf"/>
</dbReference>
<dbReference type="PANTHER" id="PTHR37423">
    <property type="entry name" value="SOLUBLE LYTIC MUREIN TRANSGLYCOSYLASE-RELATED"/>
    <property type="match status" value="1"/>
</dbReference>
<feature type="domain" description="LysM" evidence="2">
    <location>
        <begin position="414"/>
        <end position="461"/>
    </location>
</feature>
<dbReference type="AlphaFoldDB" id="A0A7S7SMG2"/>
<sequence length="513" mass="56539">MAAAKAEEPAEPASNPYVNLKQPALLLPKEISADSLTPSQKAVRDSDKHFQYGKFYIQEGKLDEARKEFNLAIDTLLDVPESAPDRSVAEKKSEELIRLIHRYDIESLGSGESPESPVFVQSNLPEILDRTFPIDPRLKDRTLAQVAAASSELPLTVNDAVLSYINYFTSERGRRVMIYGWKHAGRYKPMISRILDEEGVPQELISLAQAESGFVPRAVSRAAAAGMWQFVRSRGMEYGLNASALHDDRLDPEKATRAAAKHLRDLYSQLGDWYLAMAAYNCGPFCVERAVQRTGFADFWELRSRSALPRETMNYVPAILAMAIISKNPEAYGITPETPERAMEYDTVQTTCPTSLALVADAADLPVAEIRDLNPSLLRNLAPANYEVRVPKAKGSVVLAALESVPEPKRDSWRLHRVAEGETLTAIARRYSTAAGSIIAANARLDSSFFDAPESGEMLLIPASVQVQPVKRAVPSKARATAHRGYATTATRIHPASTKRVAVVSKTHKPISR</sequence>
<evidence type="ECO:0000313" key="3">
    <source>
        <dbReference type="EMBL" id="QOY90414.1"/>
    </source>
</evidence>
<dbReference type="KEGG" id="pfer:IRI77_10790"/>
<dbReference type="EMBL" id="CP063849">
    <property type="protein sequence ID" value="QOY90414.1"/>
    <property type="molecule type" value="Genomic_DNA"/>
</dbReference>
<dbReference type="InterPro" id="IPR000189">
    <property type="entry name" value="Transglyc_AS"/>
</dbReference>
<dbReference type="Proteomes" id="UP000593892">
    <property type="component" value="Chromosome"/>
</dbReference>
<gene>
    <name evidence="3" type="ORF">IRI77_10790</name>
</gene>
<dbReference type="Gene3D" id="3.10.350.10">
    <property type="entry name" value="LysM domain"/>
    <property type="match status" value="1"/>
</dbReference>
<dbReference type="CDD" id="cd16894">
    <property type="entry name" value="MltD-like"/>
    <property type="match status" value="1"/>
</dbReference>
<dbReference type="Pfam" id="PF01476">
    <property type="entry name" value="LysM"/>
    <property type="match status" value="1"/>
</dbReference>
<dbReference type="CDD" id="cd00118">
    <property type="entry name" value="LysM"/>
    <property type="match status" value="1"/>
</dbReference>
<name>A0A7S7SMG2_PALFE</name>
<dbReference type="InterPro" id="IPR018392">
    <property type="entry name" value="LysM"/>
</dbReference>
<evidence type="ECO:0000313" key="4">
    <source>
        <dbReference type="Proteomes" id="UP000593892"/>
    </source>
</evidence>
<dbReference type="PROSITE" id="PS51782">
    <property type="entry name" value="LYSM"/>
    <property type="match status" value="1"/>
</dbReference>
<dbReference type="InterPro" id="IPR036779">
    <property type="entry name" value="LysM_dom_sf"/>
</dbReference>
<protein>
    <submittedName>
        <fullName evidence="3">Transglycosylase SLT domain-containing protein</fullName>
    </submittedName>
</protein>
<proteinExistence type="inferred from homology"/>
<dbReference type="GO" id="GO:0016020">
    <property type="term" value="C:membrane"/>
    <property type="evidence" value="ECO:0007669"/>
    <property type="project" value="InterPro"/>
</dbReference>